<dbReference type="GO" id="GO:0033856">
    <property type="term" value="F:pyridoxine 5'-phosphate synthase activity"/>
    <property type="evidence" value="ECO:0007669"/>
    <property type="project" value="UniProtKB-EC"/>
</dbReference>
<feature type="binding site" evidence="4">
    <location>
        <position position="56"/>
    </location>
    <ligand>
        <name>1-deoxy-D-xylulose 5-phosphate</name>
        <dbReference type="ChEBI" id="CHEBI:57792"/>
    </ligand>
</feature>
<dbReference type="Gene3D" id="3.20.20.70">
    <property type="entry name" value="Aldolase class I"/>
    <property type="match status" value="1"/>
</dbReference>
<feature type="binding site" evidence="4">
    <location>
        <position position="24"/>
    </location>
    <ligand>
        <name>3-amino-2-oxopropyl phosphate</name>
        <dbReference type="ChEBI" id="CHEBI:57279"/>
    </ligand>
</feature>
<proteinExistence type="inferred from homology"/>
<feature type="site" description="Transition state stabilizer" evidence="4">
    <location>
        <position position="161"/>
    </location>
</feature>
<evidence type="ECO:0000256" key="4">
    <source>
        <dbReference type="HAMAP-Rule" id="MF_00279"/>
    </source>
</evidence>
<comment type="caution">
    <text evidence="4">Lacks conserved residue(s) required for the propagation of feature annotation.</text>
</comment>
<evidence type="ECO:0000256" key="5">
    <source>
        <dbReference type="NCBIfam" id="TIGR00559"/>
    </source>
</evidence>
<keyword evidence="7" id="KW-1185">Reference proteome</keyword>
<sequence>MTTPTHHCALSINVNKVALLRNTRHLGIPSVVKAAQICLTAGAQGITVHPRPDARHIRSDDVSDLATLLKSWPQAEYNIEGNPTQNLMDFIREFRPHQATFVPDSEEQFTSNVGWNLPADMDRLRPLIAECKALGVRISLFMDPNPAAMPFVAELGADRVELYTETYANAYGTDTEEQVLADFAATAQAALALGLGINAGHDLNRDNLTCFLRAVPGVQEVSIGHAFIADALELGYTKTVSEYLKCIQDAYD</sequence>
<dbReference type="NCBIfam" id="NF003626">
    <property type="entry name" value="PRK05265.1-4"/>
    <property type="match status" value="1"/>
</dbReference>
<dbReference type="RefSeq" id="WP_380189344.1">
    <property type="nucleotide sequence ID" value="NZ_JBHTBQ010000044.1"/>
</dbReference>
<feature type="binding site" evidence="4">
    <location>
        <position position="13"/>
    </location>
    <ligand>
        <name>3-amino-2-oxopropyl phosphate</name>
        <dbReference type="ChEBI" id="CHEBI:57279"/>
    </ligand>
</feature>
<feature type="active site" description="Proton acceptor" evidence="4">
    <location>
        <position position="49"/>
    </location>
</feature>
<evidence type="ECO:0000256" key="2">
    <source>
        <dbReference type="ARBA" id="ARBA00022679"/>
    </source>
</evidence>
<protein>
    <recommendedName>
        <fullName evidence="4 5">Pyridoxine 5'-phosphate synthase</fullName>
        <shortName evidence="4">PNP synthase</shortName>
        <ecNumber evidence="4 5">2.6.99.2</ecNumber>
    </recommendedName>
</protein>
<comment type="catalytic activity">
    <reaction evidence="4">
        <text>3-amino-2-oxopropyl phosphate + 1-deoxy-D-xylulose 5-phosphate = pyridoxine 5'-phosphate + phosphate + 2 H2O + H(+)</text>
        <dbReference type="Rhea" id="RHEA:15265"/>
        <dbReference type="ChEBI" id="CHEBI:15377"/>
        <dbReference type="ChEBI" id="CHEBI:15378"/>
        <dbReference type="ChEBI" id="CHEBI:43474"/>
        <dbReference type="ChEBI" id="CHEBI:57279"/>
        <dbReference type="ChEBI" id="CHEBI:57792"/>
        <dbReference type="ChEBI" id="CHEBI:58589"/>
        <dbReference type="EC" id="2.6.99.2"/>
    </reaction>
</comment>
<comment type="similarity">
    <text evidence="4">Belongs to the PNP synthase family.</text>
</comment>
<accession>A0ABW2R1G1</accession>
<comment type="subunit">
    <text evidence="4">Homooctamer; tetramer of dimers.</text>
</comment>
<dbReference type="PANTHER" id="PTHR30456:SF0">
    <property type="entry name" value="PYRIDOXINE 5'-PHOSPHATE SYNTHASE"/>
    <property type="match status" value="1"/>
</dbReference>
<dbReference type="HAMAP" id="MF_00279">
    <property type="entry name" value="PdxJ"/>
    <property type="match status" value="1"/>
</dbReference>
<comment type="subcellular location">
    <subcellularLocation>
        <location evidence="4">Cytoplasm</location>
    </subcellularLocation>
</comment>
<feature type="binding site" evidence="4">
    <location>
        <position position="51"/>
    </location>
    <ligand>
        <name>1-deoxy-D-xylulose 5-phosphate</name>
        <dbReference type="ChEBI" id="CHEBI:57792"/>
    </ligand>
</feature>
<dbReference type="Proteomes" id="UP001596473">
    <property type="component" value="Unassembled WGS sequence"/>
</dbReference>
<dbReference type="EMBL" id="JBHTBQ010000044">
    <property type="protein sequence ID" value="MFC7421772.1"/>
    <property type="molecule type" value="Genomic_DNA"/>
</dbReference>
<reference evidence="7" key="1">
    <citation type="journal article" date="2019" name="Int. J. Syst. Evol. Microbiol.">
        <title>The Global Catalogue of Microorganisms (GCM) 10K type strain sequencing project: providing services to taxonomists for standard genome sequencing and annotation.</title>
        <authorList>
            <consortium name="The Broad Institute Genomics Platform"/>
            <consortium name="The Broad Institute Genome Sequencing Center for Infectious Disease"/>
            <person name="Wu L."/>
            <person name="Ma J."/>
        </authorList>
    </citation>
    <scope>NUCLEOTIDE SEQUENCE [LARGE SCALE GENOMIC DNA]</scope>
    <source>
        <strain evidence="7">CCUG 62945</strain>
    </source>
</reference>
<evidence type="ECO:0000313" key="6">
    <source>
        <dbReference type="EMBL" id="MFC7421772.1"/>
    </source>
</evidence>
<keyword evidence="2 4" id="KW-0808">Transferase</keyword>
<organism evidence="6 7">
    <name type="scientific">Iodobacter arcticus</name>
    <dbReference type="NCBI Taxonomy" id="590593"/>
    <lineage>
        <taxon>Bacteria</taxon>
        <taxon>Pseudomonadati</taxon>
        <taxon>Pseudomonadota</taxon>
        <taxon>Betaproteobacteria</taxon>
        <taxon>Neisseriales</taxon>
        <taxon>Chitinibacteraceae</taxon>
        <taxon>Iodobacter</taxon>
    </lineage>
</organism>
<feature type="binding site" evidence="4">
    <location>
        <position position="202"/>
    </location>
    <ligand>
        <name>3-amino-2-oxopropyl phosphate</name>
        <dbReference type="ChEBI" id="CHEBI:57279"/>
    </ligand>
</feature>
<dbReference type="SUPFAM" id="SSF63892">
    <property type="entry name" value="Pyridoxine 5'-phosphate synthase"/>
    <property type="match status" value="1"/>
</dbReference>
<evidence type="ECO:0000256" key="1">
    <source>
        <dbReference type="ARBA" id="ARBA00022490"/>
    </source>
</evidence>
<dbReference type="InterPro" id="IPR004569">
    <property type="entry name" value="PyrdxlP_synth_PdxJ"/>
</dbReference>
<gene>
    <name evidence="4" type="primary">pdxJ</name>
    <name evidence="6" type="ORF">ACFQNF_18085</name>
</gene>
<comment type="caution">
    <text evidence="6">The sequence shown here is derived from an EMBL/GenBank/DDBJ whole genome shotgun (WGS) entry which is preliminary data.</text>
</comment>
<feature type="active site" description="Proton donor" evidence="4">
    <location>
        <position position="201"/>
    </location>
</feature>
<feature type="binding site" evidence="4">
    <location>
        <begin position="224"/>
        <end position="225"/>
    </location>
    <ligand>
        <name>3-amino-2-oxopropyl phosphate</name>
        <dbReference type="ChEBI" id="CHEBI:57279"/>
    </ligand>
</feature>
<evidence type="ECO:0000256" key="3">
    <source>
        <dbReference type="ARBA" id="ARBA00023096"/>
    </source>
</evidence>
<feature type="binding site" evidence="4">
    <location>
        <position position="110"/>
    </location>
    <ligand>
        <name>1-deoxy-D-xylulose 5-phosphate</name>
        <dbReference type="ChEBI" id="CHEBI:57792"/>
    </ligand>
</feature>
<dbReference type="Pfam" id="PF03740">
    <property type="entry name" value="PdxJ"/>
    <property type="match status" value="1"/>
</dbReference>
<dbReference type="PANTHER" id="PTHR30456">
    <property type="entry name" value="PYRIDOXINE 5'-PHOSPHATE SYNTHASE"/>
    <property type="match status" value="1"/>
</dbReference>
<dbReference type="InterPro" id="IPR036130">
    <property type="entry name" value="Pyridoxine-5'_phos_synth"/>
</dbReference>
<feature type="active site" description="Proton acceptor" evidence="4">
    <location>
        <position position="80"/>
    </location>
</feature>
<dbReference type="NCBIfam" id="TIGR00559">
    <property type="entry name" value="pdxJ"/>
    <property type="match status" value="1"/>
</dbReference>
<comment type="function">
    <text evidence="4">Catalyzes the complicated ring closure reaction between the two acyclic compounds 1-deoxy-D-xylulose-5-phosphate (DXP) and 3-amino-2-oxopropyl phosphate (1-amino-acetone-3-phosphate or AAP) to form pyridoxine 5'-phosphate (PNP) and inorganic phosphate.</text>
</comment>
<name>A0ABW2R1G1_9NEIS</name>
<keyword evidence="1 4" id="KW-0963">Cytoplasm</keyword>
<dbReference type="InterPro" id="IPR013785">
    <property type="entry name" value="Aldolase_TIM"/>
</dbReference>
<evidence type="ECO:0000313" key="7">
    <source>
        <dbReference type="Proteomes" id="UP001596473"/>
    </source>
</evidence>
<keyword evidence="3 4" id="KW-0664">Pyridoxine biosynthesis</keyword>
<comment type="pathway">
    <text evidence="4">Cofactor biosynthesis; pyridoxine 5'-phosphate biosynthesis; pyridoxine 5'-phosphate from D-erythrose 4-phosphate: step 5/5.</text>
</comment>
<dbReference type="EC" id="2.6.99.2" evidence="4 5"/>